<organism evidence="4 5">
    <name type="scientific">Pseudonocardia eucalypti</name>
    <dbReference type="NCBI Taxonomy" id="648755"/>
    <lineage>
        <taxon>Bacteria</taxon>
        <taxon>Bacillati</taxon>
        <taxon>Actinomycetota</taxon>
        <taxon>Actinomycetes</taxon>
        <taxon>Pseudonocardiales</taxon>
        <taxon>Pseudonocardiaceae</taxon>
        <taxon>Pseudonocardia</taxon>
    </lineage>
</organism>
<keyword evidence="1" id="KW-0500">Molybdenum</keyword>
<comment type="caution">
    <text evidence="4">The sequence shown here is derived from an EMBL/GenBank/DDBJ whole genome shotgun (WGS) entry which is preliminary data.</text>
</comment>
<accession>A0ABP9PX65</accession>
<proteinExistence type="predicted"/>
<sequence length="804" mass="83957">MESRNGARFVRGAGRYTDDVHLPREATLAVLRSPHAHAEIVAVDTSAARELDGVYAVATGAELFERIAPQRYLWDLPGQKVGPGRPLAVDRARHVGEPVAVVVARDQYVAEDACELIRVDYRPLPVVTTVEAALAPDAPLLHPDWGSNVQVTAAWPVTPTASPPGAELGARPMPASPGMPEPPDAAAALAAAPVVVEETFTSARIMATSLEGRGVVCDYDPAGPKLTVYTSTQSPHQVREGIAAMLGIPETRVRVVAPDVGGAFGMKAVLYPEEVLAAFFALALRRPVRFAEQRDESFVASTPARAQEMRLSVGFTEDGAILGLRARYTLDLGSAPSTCGAGTGWATGAMLCGPYRVPAVDIRATAVVTNKTPLGAYRGFGQPEANFPMERLLDIAARRLGLDPAELRRRNLIEDFPYTNATGQLIDSGDYQRMLSLLEQRPAYREAVAFRDTARAEGRRVGLGLAFYNECTNFGPSGVLPLIGVTTGGWDATTVTVEPDGTVRVDSGQTPMGQGLETAFAQAAADAFGVSMDDVTVRFGDTASSHYTAYASGASRGAGVGGSSLLVAAGKAVEKMRRIAAHLLEADPDDVERVPGADARSAGASPGGFAVRGAATPPVSLAAIASAAYQGGNLPAGMAPGIQELGTFEPAALAFSYGVVAALVELDGDTGQVTVRRLVFGHDCGTQLNPRLVEAQVVGGALQGQGAALLEELTYDEDGQPRATAFADYLVPLATEIPELDLFHTETPTPFTLNGAKGVGESGVIAAPAAIVNAVQDALPAGAAELTAIPVLPERILHALGELS</sequence>
<feature type="domain" description="Aldehyde oxidase/xanthine dehydrogenase a/b hammerhead" evidence="3">
    <location>
        <begin position="11"/>
        <end position="125"/>
    </location>
</feature>
<dbReference type="PANTHER" id="PTHR11908:SF132">
    <property type="entry name" value="ALDEHYDE OXIDASE 1-RELATED"/>
    <property type="match status" value="1"/>
</dbReference>
<keyword evidence="5" id="KW-1185">Reference proteome</keyword>
<dbReference type="InterPro" id="IPR046867">
    <property type="entry name" value="AldOxase/xan_DH_MoCoBD2"/>
</dbReference>
<protein>
    <submittedName>
        <fullName evidence="4">Molybdopterin-dependent oxidoreductase</fullName>
    </submittedName>
</protein>
<evidence type="ECO:0000259" key="3">
    <source>
        <dbReference type="SMART" id="SM01008"/>
    </source>
</evidence>
<dbReference type="SUPFAM" id="SSF56003">
    <property type="entry name" value="Molybdenum cofactor-binding domain"/>
    <property type="match status" value="1"/>
</dbReference>
<dbReference type="SMART" id="SM01008">
    <property type="entry name" value="Ald_Xan_dh_C"/>
    <property type="match status" value="1"/>
</dbReference>
<keyword evidence="2" id="KW-0560">Oxidoreductase</keyword>
<dbReference type="InterPro" id="IPR036856">
    <property type="entry name" value="Ald_Oxase/Xan_DH_a/b_sf"/>
</dbReference>
<dbReference type="Pfam" id="PF20256">
    <property type="entry name" value="MoCoBD_2"/>
    <property type="match status" value="1"/>
</dbReference>
<dbReference type="InterPro" id="IPR000674">
    <property type="entry name" value="Ald_Oxase/Xan_DH_a/b"/>
</dbReference>
<gene>
    <name evidence="4" type="ORF">GCM10023321_16130</name>
</gene>
<dbReference type="SUPFAM" id="SSF54665">
    <property type="entry name" value="CO dehydrogenase molybdoprotein N-domain-like"/>
    <property type="match status" value="1"/>
</dbReference>
<dbReference type="Pfam" id="PF01315">
    <property type="entry name" value="Ald_Xan_dh_C"/>
    <property type="match status" value="1"/>
</dbReference>
<evidence type="ECO:0000256" key="2">
    <source>
        <dbReference type="ARBA" id="ARBA00023002"/>
    </source>
</evidence>
<name>A0ABP9PX65_9PSEU</name>
<dbReference type="InterPro" id="IPR016208">
    <property type="entry name" value="Ald_Oxase/xanthine_DH-like"/>
</dbReference>
<dbReference type="Pfam" id="PF02738">
    <property type="entry name" value="MoCoBD_1"/>
    <property type="match status" value="1"/>
</dbReference>
<evidence type="ECO:0000313" key="5">
    <source>
        <dbReference type="Proteomes" id="UP001428817"/>
    </source>
</evidence>
<evidence type="ECO:0000256" key="1">
    <source>
        <dbReference type="ARBA" id="ARBA00022505"/>
    </source>
</evidence>
<dbReference type="Proteomes" id="UP001428817">
    <property type="component" value="Unassembled WGS sequence"/>
</dbReference>
<reference evidence="5" key="1">
    <citation type="journal article" date="2019" name="Int. J. Syst. Evol. Microbiol.">
        <title>The Global Catalogue of Microorganisms (GCM) 10K type strain sequencing project: providing services to taxonomists for standard genome sequencing and annotation.</title>
        <authorList>
            <consortium name="The Broad Institute Genomics Platform"/>
            <consortium name="The Broad Institute Genome Sequencing Center for Infectious Disease"/>
            <person name="Wu L."/>
            <person name="Ma J."/>
        </authorList>
    </citation>
    <scope>NUCLEOTIDE SEQUENCE [LARGE SCALE GENOMIC DNA]</scope>
    <source>
        <strain evidence="5">JCM 18303</strain>
    </source>
</reference>
<dbReference type="Gene3D" id="3.30.365.10">
    <property type="entry name" value="Aldehyde oxidase/xanthine dehydrogenase, molybdopterin binding domain"/>
    <property type="match status" value="4"/>
</dbReference>
<dbReference type="PANTHER" id="PTHR11908">
    <property type="entry name" value="XANTHINE DEHYDROGENASE"/>
    <property type="match status" value="1"/>
</dbReference>
<evidence type="ECO:0000313" key="4">
    <source>
        <dbReference type="EMBL" id="GAA5150544.1"/>
    </source>
</evidence>
<dbReference type="InterPro" id="IPR008274">
    <property type="entry name" value="AldOxase/xan_DH_MoCoBD1"/>
</dbReference>
<dbReference type="Gene3D" id="3.90.1170.50">
    <property type="entry name" value="Aldehyde oxidase/xanthine dehydrogenase, a/b hammerhead"/>
    <property type="match status" value="1"/>
</dbReference>
<dbReference type="InterPro" id="IPR037165">
    <property type="entry name" value="AldOxase/xan_DH_Mopterin-bd_sf"/>
</dbReference>
<dbReference type="EMBL" id="BAABJP010000007">
    <property type="protein sequence ID" value="GAA5150544.1"/>
    <property type="molecule type" value="Genomic_DNA"/>
</dbReference>